<keyword evidence="2" id="KW-0732">Signal</keyword>
<sequence>NHLIVLMLLVFEATVYRHQAHYYRQLQRSPPLIPSLFPAAKRDTLDKGLLPCFKFLLNYAFYKPVSSTADFVLLMCASQQWAVFEREHTEEWMVVVGENTDEPEPMEGRLFNPAPNFINCRSYLDMAKVLVFRYFFWFVLSVVFITGATRISIFGLGYLLASFFFLLFGTKLLVTSSRTRLILWDCLIIYNVAVIVSKNVLS</sequence>
<gene>
    <name evidence="4" type="ORF">MMEN_LOCUS21032</name>
</gene>
<keyword evidence="5" id="KW-1185">Reference proteome</keyword>
<dbReference type="Proteomes" id="UP000677803">
    <property type="component" value="Unassembled WGS sequence"/>
</dbReference>
<feature type="signal peptide" evidence="2">
    <location>
        <begin position="1"/>
        <end position="20"/>
    </location>
</feature>
<evidence type="ECO:0000313" key="5">
    <source>
        <dbReference type="Proteomes" id="UP000677803"/>
    </source>
</evidence>
<evidence type="ECO:0000256" key="1">
    <source>
        <dbReference type="SAM" id="Phobius"/>
    </source>
</evidence>
<feature type="chain" id="PRO_5035914180" evidence="2">
    <location>
        <begin position="21"/>
        <end position="202"/>
    </location>
</feature>
<comment type="caution">
    <text evidence="4">The sequence shown here is derived from an EMBL/GenBank/DDBJ whole genome shotgun (WGS) entry which is preliminary data.</text>
</comment>
<proteinExistence type="predicted"/>
<dbReference type="GO" id="GO:0008381">
    <property type="term" value="F:mechanosensitive monoatomic ion channel activity"/>
    <property type="evidence" value="ECO:0007669"/>
    <property type="project" value="InterPro"/>
</dbReference>
<evidence type="ECO:0000259" key="3">
    <source>
        <dbReference type="Pfam" id="PF15917"/>
    </source>
</evidence>
<name>A0A8S4BYU1_9TELE</name>
<dbReference type="EMBL" id="CAJRST010039999">
    <property type="protein sequence ID" value="CAG6018238.1"/>
    <property type="molecule type" value="Genomic_DNA"/>
</dbReference>
<feature type="transmembrane region" description="Helical" evidence="1">
    <location>
        <begin position="131"/>
        <end position="149"/>
    </location>
</feature>
<dbReference type="AlphaFoldDB" id="A0A8S4BYU1"/>
<dbReference type="PANTHER" id="PTHR47049">
    <property type="entry name" value="PIEZO-TYPE MECHANOSENSITIVE ION CHANNEL HOMOLOG"/>
    <property type="match status" value="1"/>
</dbReference>
<evidence type="ECO:0000256" key="2">
    <source>
        <dbReference type="SAM" id="SignalP"/>
    </source>
</evidence>
<accession>A0A8S4BYU1</accession>
<keyword evidence="1" id="KW-1133">Transmembrane helix</keyword>
<feature type="non-terminal residue" evidence="4">
    <location>
        <position position="202"/>
    </location>
</feature>
<dbReference type="InterPro" id="IPR031805">
    <property type="entry name" value="Piezo_TM25-28"/>
</dbReference>
<reference evidence="4" key="1">
    <citation type="submission" date="2021-05" db="EMBL/GenBank/DDBJ databases">
        <authorList>
            <person name="Tigano A."/>
        </authorList>
    </citation>
    <scope>NUCLEOTIDE SEQUENCE</scope>
</reference>
<organism evidence="4 5">
    <name type="scientific">Menidia menidia</name>
    <name type="common">Atlantic silverside</name>
    <dbReference type="NCBI Taxonomy" id="238744"/>
    <lineage>
        <taxon>Eukaryota</taxon>
        <taxon>Metazoa</taxon>
        <taxon>Chordata</taxon>
        <taxon>Craniata</taxon>
        <taxon>Vertebrata</taxon>
        <taxon>Euteleostomi</taxon>
        <taxon>Actinopterygii</taxon>
        <taxon>Neopterygii</taxon>
        <taxon>Teleostei</taxon>
        <taxon>Neoteleostei</taxon>
        <taxon>Acanthomorphata</taxon>
        <taxon>Ovalentaria</taxon>
        <taxon>Atherinomorphae</taxon>
        <taxon>Atheriniformes</taxon>
        <taxon>Atherinopsidae</taxon>
        <taxon>Menidiinae</taxon>
        <taxon>Menidia</taxon>
    </lineage>
</organism>
<evidence type="ECO:0000313" key="4">
    <source>
        <dbReference type="EMBL" id="CAG6018238.1"/>
    </source>
</evidence>
<dbReference type="InterPro" id="IPR027272">
    <property type="entry name" value="Piezo"/>
</dbReference>
<keyword evidence="1" id="KW-0472">Membrane</keyword>
<dbReference type="OrthoDB" id="303066at2759"/>
<dbReference type="Pfam" id="PF15917">
    <property type="entry name" value="Piezo_TM25-28"/>
    <property type="match status" value="1"/>
</dbReference>
<keyword evidence="1" id="KW-0812">Transmembrane</keyword>
<feature type="domain" description="Piezo TM25-28" evidence="3">
    <location>
        <begin position="105"/>
        <end position="202"/>
    </location>
</feature>
<dbReference type="PANTHER" id="PTHR47049:SF5">
    <property type="entry name" value="PIEZO-TYPE MECHANOSENSITIVE ION CHANNEL COMPONENT"/>
    <property type="match status" value="1"/>
</dbReference>
<feature type="non-terminal residue" evidence="4">
    <location>
        <position position="1"/>
    </location>
</feature>
<dbReference type="GO" id="GO:0016020">
    <property type="term" value="C:membrane"/>
    <property type="evidence" value="ECO:0007669"/>
    <property type="project" value="InterPro"/>
</dbReference>
<protein>
    <submittedName>
        <fullName evidence="4">(Atlantic silverside) hypothetical protein</fullName>
    </submittedName>
</protein>
<feature type="transmembrane region" description="Helical" evidence="1">
    <location>
        <begin position="155"/>
        <end position="174"/>
    </location>
</feature>